<dbReference type="Proteomes" id="UP000235036">
    <property type="component" value="Unassembled WGS sequence"/>
</dbReference>
<evidence type="ECO:0000259" key="2">
    <source>
        <dbReference type="Pfam" id="PF13478"/>
    </source>
</evidence>
<dbReference type="EMBL" id="NRQW01000287">
    <property type="protein sequence ID" value="PLZ89364.1"/>
    <property type="molecule type" value="Genomic_DNA"/>
</dbReference>
<proteinExistence type="predicted"/>
<accession>A0A2N6K2J5</accession>
<dbReference type="PANTHER" id="PTHR30388:SF6">
    <property type="entry name" value="XANTHINE DEHYDROGENASE SUBUNIT A-RELATED"/>
    <property type="match status" value="1"/>
</dbReference>
<comment type="caution">
    <text evidence="3">The sequence shown here is derived from an EMBL/GenBank/DDBJ whole genome shotgun (WGS) entry which is preliminary data.</text>
</comment>
<dbReference type="InterPro" id="IPR052698">
    <property type="entry name" value="MoCofactor_Util/Proc"/>
</dbReference>
<sequence>MLRGKHIHFYQVLAETLEKTSVVLATVVKTKGSVPREIGAKMLISSDGKSFGTIGGGAGEAKVYQQALQVLQTGEKQFVEIDLSGSSHSQTQGVCGGTMLVWLELWSGYKAIELVKEILKKLTLEQTVVLITPFAPDEKPYLTTTQTLNSPLTLQNQAFIELLSPPPQLLISGAGHIAIPLSQIAKIAGFQVIVQDDRPEFATKQRFPEAAIVIAEPIIAIQEILNNVSDLYVALVTRGYVQDLTALRLILNYQPKYIGMIGSKKRIHTVYKILRSEGYSEKLLEQIYAPIGLDIGAFTPEEIAVSICAELIKVRRGGSGLSLSIVNGQSSIVNSKEFMEL</sequence>
<reference evidence="3 4" key="1">
    <citation type="submission" date="2017-08" db="EMBL/GenBank/DDBJ databases">
        <title>Genomes of Fischerella (Mastigocladus) sp. strains.</title>
        <authorList>
            <person name="Miller S.R."/>
        </authorList>
    </citation>
    <scope>NUCLEOTIDE SEQUENCE [LARGE SCALE GENOMIC DNA]</scope>
    <source>
        <strain evidence="3 4">CCMEE 5323</strain>
    </source>
</reference>
<dbReference type="InterPro" id="IPR027051">
    <property type="entry name" value="XdhC_Rossmann_dom"/>
</dbReference>
<keyword evidence="4" id="KW-1185">Reference proteome</keyword>
<evidence type="ECO:0000259" key="1">
    <source>
        <dbReference type="Pfam" id="PF02625"/>
    </source>
</evidence>
<dbReference type="RefSeq" id="WP_016869618.1">
    <property type="nucleotide sequence ID" value="NZ_NRQW01000287.1"/>
</dbReference>
<evidence type="ECO:0000313" key="4">
    <source>
        <dbReference type="Proteomes" id="UP000235036"/>
    </source>
</evidence>
<dbReference type="PANTHER" id="PTHR30388">
    <property type="entry name" value="ALDEHYDE OXIDOREDUCTASE MOLYBDENUM COFACTOR ASSEMBLY PROTEIN"/>
    <property type="match status" value="1"/>
</dbReference>
<dbReference type="Pfam" id="PF02625">
    <property type="entry name" value="XdhC_CoxI"/>
    <property type="match status" value="1"/>
</dbReference>
<dbReference type="Gene3D" id="3.40.50.720">
    <property type="entry name" value="NAD(P)-binding Rossmann-like Domain"/>
    <property type="match status" value="1"/>
</dbReference>
<organism evidence="3 4">
    <name type="scientific">Fischerella muscicola CCMEE 5323</name>
    <dbReference type="NCBI Taxonomy" id="2019572"/>
    <lineage>
        <taxon>Bacteria</taxon>
        <taxon>Bacillati</taxon>
        <taxon>Cyanobacteriota</taxon>
        <taxon>Cyanophyceae</taxon>
        <taxon>Nostocales</taxon>
        <taxon>Hapalosiphonaceae</taxon>
        <taxon>Fischerella</taxon>
    </lineage>
</organism>
<protein>
    <submittedName>
        <fullName evidence="3">Xanthine dehydrogenase</fullName>
    </submittedName>
</protein>
<dbReference type="Pfam" id="PF13478">
    <property type="entry name" value="XdhC_C"/>
    <property type="match status" value="1"/>
</dbReference>
<dbReference type="InterPro" id="IPR003777">
    <property type="entry name" value="XdhC_CoxI"/>
</dbReference>
<feature type="domain" description="XdhC Rossmann" evidence="2">
    <location>
        <begin position="169"/>
        <end position="311"/>
    </location>
</feature>
<name>A0A2N6K2J5_FISMU</name>
<dbReference type="AlphaFoldDB" id="A0A2N6K2J5"/>
<evidence type="ECO:0000313" key="3">
    <source>
        <dbReference type="EMBL" id="PLZ89364.1"/>
    </source>
</evidence>
<gene>
    <name evidence="3" type="ORF">CEN44_13325</name>
</gene>
<feature type="domain" description="XdhC- CoxI" evidence="1">
    <location>
        <begin position="19"/>
        <end position="81"/>
    </location>
</feature>